<dbReference type="PANTHER" id="PTHR33376:SF7">
    <property type="entry name" value="C4-DICARBOXYLATE-BINDING PROTEIN DCTB"/>
    <property type="match status" value="1"/>
</dbReference>
<proteinExistence type="inferred from homology"/>
<reference evidence="5 6" key="1">
    <citation type="journal article" date="2015" name="MBio">
        <title>Genome-Resolved Metagenomic Analysis Reveals Roles for Candidate Phyla and Other Microbial Community Members in Biogeochemical Transformations in Oil Reservoirs.</title>
        <authorList>
            <person name="Hu P."/>
            <person name="Tom L."/>
            <person name="Singh A."/>
            <person name="Thomas B.C."/>
            <person name="Baker B.J."/>
            <person name="Piceno Y.M."/>
            <person name="Andersen G.L."/>
            <person name="Banfield J.F."/>
        </authorList>
    </citation>
    <scope>NUCLEOTIDE SEQUENCE [LARGE SCALE GENOMIC DNA]</scope>
    <source>
        <strain evidence="5">46_26</strain>
    </source>
</reference>
<dbReference type="EMBL" id="LGFG01000030">
    <property type="protein sequence ID" value="KUK23356.1"/>
    <property type="molecule type" value="Genomic_DNA"/>
</dbReference>
<comment type="caution">
    <text evidence="5">The sequence shown here is derived from an EMBL/GenBank/DDBJ whole genome shotgun (WGS) entry which is preliminary data.</text>
</comment>
<comment type="similarity">
    <text evidence="1">Belongs to the bacterial solute-binding protein 7 family.</text>
</comment>
<dbReference type="InterPro" id="IPR018389">
    <property type="entry name" value="DctP_fam"/>
</dbReference>
<gene>
    <name evidence="5" type="ORF">XD57_0551</name>
</gene>
<dbReference type="GO" id="GO:0055085">
    <property type="term" value="P:transmembrane transport"/>
    <property type="evidence" value="ECO:0007669"/>
    <property type="project" value="InterPro"/>
</dbReference>
<evidence type="ECO:0000256" key="2">
    <source>
        <dbReference type="ARBA" id="ARBA00022448"/>
    </source>
</evidence>
<evidence type="ECO:0000256" key="3">
    <source>
        <dbReference type="ARBA" id="ARBA00022729"/>
    </source>
</evidence>
<evidence type="ECO:0000313" key="6">
    <source>
        <dbReference type="Proteomes" id="UP000058636"/>
    </source>
</evidence>
<feature type="chain" id="PRO_5007096021" evidence="4">
    <location>
        <begin position="29"/>
        <end position="346"/>
    </location>
</feature>
<dbReference type="Pfam" id="PF03480">
    <property type="entry name" value="DctP"/>
    <property type="match status" value="1"/>
</dbReference>
<dbReference type="PATRIC" id="fig|93930.3.peg.1395"/>
<protein>
    <submittedName>
        <fullName evidence="5">Putative DctP protein</fullName>
    </submittedName>
</protein>
<dbReference type="InterPro" id="IPR038404">
    <property type="entry name" value="TRAP_DctP_sf"/>
</dbReference>
<keyword evidence="2" id="KW-0813">Transport</keyword>
<dbReference type="Proteomes" id="UP000058636">
    <property type="component" value="Unassembled WGS sequence"/>
</dbReference>
<sequence length="346" mass="40165">MGKKVLKGGVLFLLAVLCMALIALPVLAQQQQPQYHWRMSQIHPVDSDYDIRAKEFARKVFERTNGRIKIDVYSGGVLGDWTQIFEMVMRGTIEVALQQANANFDPELNLAYYFPYIFTTFEDAVKVYSPTGWAYKVIQKLWEKHNIKALDVVPIGMSGVSLREMPPSPEDPTVKKGMKVRVMPIKPCEWTYEALGYIATPIPYAEVYTALQMGVADGQMGGPPYQGWQFRDVQKVWIQYNDYCETWWFVINKGIWDKLSPEDQKVLMEAAREEAKIQWERAKQVDEEYRQKLQKEYGWTIVTFTEEQLNKIAQHVRKVVWPKMEELCGKALMDLIYKESGIPRQQ</sequence>
<evidence type="ECO:0000256" key="4">
    <source>
        <dbReference type="SAM" id="SignalP"/>
    </source>
</evidence>
<feature type="signal peptide" evidence="4">
    <location>
        <begin position="1"/>
        <end position="28"/>
    </location>
</feature>
<dbReference type="AlphaFoldDB" id="A0A101ER41"/>
<evidence type="ECO:0000313" key="5">
    <source>
        <dbReference type="EMBL" id="KUK23356.1"/>
    </source>
</evidence>
<accession>A0A101ER41</accession>
<name>A0A101ER41_9THEM</name>
<organism evidence="5 6">
    <name type="scientific">Thermotoga petrophila</name>
    <dbReference type="NCBI Taxonomy" id="93929"/>
    <lineage>
        <taxon>Bacteria</taxon>
        <taxon>Thermotogati</taxon>
        <taxon>Thermotogota</taxon>
        <taxon>Thermotogae</taxon>
        <taxon>Thermotogales</taxon>
        <taxon>Thermotogaceae</taxon>
        <taxon>Thermotoga</taxon>
    </lineage>
</organism>
<evidence type="ECO:0000256" key="1">
    <source>
        <dbReference type="ARBA" id="ARBA00009023"/>
    </source>
</evidence>
<dbReference type="PANTHER" id="PTHR33376">
    <property type="match status" value="1"/>
</dbReference>
<dbReference type="Gene3D" id="3.40.190.170">
    <property type="entry name" value="Bacterial extracellular solute-binding protein, family 7"/>
    <property type="match status" value="1"/>
</dbReference>
<keyword evidence="3 4" id="KW-0732">Signal</keyword>
<dbReference type="NCBIfam" id="NF037995">
    <property type="entry name" value="TRAP_S1"/>
    <property type="match status" value="1"/>
</dbReference>